<organism evidence="2 3">
    <name type="scientific">Marasmius tenuissimus</name>
    <dbReference type="NCBI Taxonomy" id="585030"/>
    <lineage>
        <taxon>Eukaryota</taxon>
        <taxon>Fungi</taxon>
        <taxon>Dikarya</taxon>
        <taxon>Basidiomycota</taxon>
        <taxon>Agaricomycotina</taxon>
        <taxon>Agaricomycetes</taxon>
        <taxon>Agaricomycetidae</taxon>
        <taxon>Agaricales</taxon>
        <taxon>Marasmiineae</taxon>
        <taxon>Marasmiaceae</taxon>
        <taxon>Marasmius</taxon>
    </lineage>
</organism>
<evidence type="ECO:0000313" key="3">
    <source>
        <dbReference type="Proteomes" id="UP001437256"/>
    </source>
</evidence>
<gene>
    <name evidence="2" type="ORF">AAF712_003447</name>
</gene>
<dbReference type="Proteomes" id="UP001437256">
    <property type="component" value="Unassembled WGS sequence"/>
</dbReference>
<proteinExistence type="predicted"/>
<feature type="region of interest" description="Disordered" evidence="1">
    <location>
        <begin position="111"/>
        <end position="153"/>
    </location>
</feature>
<evidence type="ECO:0000313" key="2">
    <source>
        <dbReference type="EMBL" id="KAL0069422.1"/>
    </source>
</evidence>
<feature type="compositionally biased region" description="Polar residues" evidence="1">
    <location>
        <begin position="140"/>
        <end position="149"/>
    </location>
</feature>
<comment type="caution">
    <text evidence="2">The sequence shown here is derived from an EMBL/GenBank/DDBJ whole genome shotgun (WGS) entry which is preliminary data.</text>
</comment>
<keyword evidence="3" id="KW-1185">Reference proteome</keyword>
<feature type="region of interest" description="Disordered" evidence="1">
    <location>
        <begin position="1"/>
        <end position="52"/>
    </location>
</feature>
<evidence type="ECO:0000256" key="1">
    <source>
        <dbReference type="SAM" id="MobiDB-lite"/>
    </source>
</evidence>
<reference evidence="2 3" key="1">
    <citation type="submission" date="2024-05" db="EMBL/GenBank/DDBJ databases">
        <title>A draft genome resource for the thread blight pathogen Marasmius tenuissimus strain MS-2.</title>
        <authorList>
            <person name="Yulfo-Soto G.E."/>
            <person name="Baruah I.K."/>
            <person name="Amoako-Attah I."/>
            <person name="Bukari Y."/>
            <person name="Meinhardt L.W."/>
            <person name="Bailey B.A."/>
            <person name="Cohen S.P."/>
        </authorList>
    </citation>
    <scope>NUCLEOTIDE SEQUENCE [LARGE SCALE GENOMIC DNA]</scope>
    <source>
        <strain evidence="2 3">MS-2</strain>
    </source>
</reference>
<sequence>MSANPNRSRQNARKRGHDDASYISTNAGHHKKQHNQPGVTATMEDTARGAKRKRIDTDMDPTFLDQARISLIDFPSLPAPFIHRYLNHFDLVPAIRPLPITTEVPPPPYTLLNPHQYYVPDSPSRQPSPTPANRPRRNLATRSTSTPTGQIPLPTRAPILADVSELNVVLAALVERHFRTAYGGGGDGGHSGVNISGREEVDTLAAFMCAVENGQRAPGMARRR</sequence>
<protein>
    <submittedName>
        <fullName evidence="2">Uncharacterized protein</fullName>
    </submittedName>
</protein>
<dbReference type="EMBL" id="JBBXMP010000012">
    <property type="protein sequence ID" value="KAL0069422.1"/>
    <property type="molecule type" value="Genomic_DNA"/>
</dbReference>
<name>A0ABR3A637_9AGAR</name>
<accession>A0ABR3A637</accession>